<dbReference type="InterPro" id="IPR005158">
    <property type="entry name" value="BTAD"/>
</dbReference>
<dbReference type="SMART" id="SM01043">
    <property type="entry name" value="BTAD"/>
    <property type="match status" value="1"/>
</dbReference>
<dbReference type="RefSeq" id="WP_129423002.1">
    <property type="nucleotide sequence ID" value="NZ_SDPW01000001.1"/>
</dbReference>
<protein>
    <submittedName>
        <fullName evidence="5">SARP family transcriptional regulator</fullName>
    </submittedName>
</protein>
<name>A0A4Q2K238_9ACTN</name>
<dbReference type="SUPFAM" id="SSF48452">
    <property type="entry name" value="TPR-like"/>
    <property type="match status" value="1"/>
</dbReference>
<feature type="domain" description="OmpR/PhoB-type" evidence="4">
    <location>
        <begin position="534"/>
        <end position="641"/>
    </location>
</feature>
<dbReference type="InterPro" id="IPR001867">
    <property type="entry name" value="OmpR/PhoB-type_DNA-bd"/>
</dbReference>
<comment type="caution">
    <text evidence="5">The sequence shown here is derived from an EMBL/GenBank/DDBJ whole genome shotgun (WGS) entry which is preliminary data.</text>
</comment>
<dbReference type="PROSITE" id="PS51755">
    <property type="entry name" value="OMPR_PHOB"/>
    <property type="match status" value="1"/>
</dbReference>
<evidence type="ECO:0000313" key="5">
    <source>
        <dbReference type="EMBL" id="RXZ53272.1"/>
    </source>
</evidence>
<dbReference type="PANTHER" id="PTHR35807">
    <property type="entry name" value="TRANSCRIPTIONAL REGULATOR REDD-RELATED"/>
    <property type="match status" value="1"/>
</dbReference>
<dbReference type="OrthoDB" id="3185430at2"/>
<dbReference type="Gene3D" id="1.25.40.10">
    <property type="entry name" value="Tetratricopeptide repeat domain"/>
    <property type="match status" value="1"/>
</dbReference>
<organism evidence="5 6">
    <name type="scientific">Senegalimassilia faecalis</name>
    <dbReference type="NCBI Taxonomy" id="2509433"/>
    <lineage>
        <taxon>Bacteria</taxon>
        <taxon>Bacillati</taxon>
        <taxon>Actinomycetota</taxon>
        <taxon>Coriobacteriia</taxon>
        <taxon>Coriobacteriales</taxon>
        <taxon>Coriobacteriaceae</taxon>
        <taxon>Senegalimassilia</taxon>
    </lineage>
</organism>
<sequence length="794" mass="85460">MVLEYAETVFGFNQVYWLDCSSPCFLRDLDGESIASGLLDATEPAFLAVFEDVPLLDGARVDAFCALLDTLLDRGCEVIVTCTPLCDAFAAERDRMVLFANDLLLSNDEIDFLRTPAERDETPANRVPRARRVPACAWGDGKNAAFLCGVLTEELPCQMLAVLFVLLCLDSGPLSSVERIAHADAEALSFIAAAHAYVGVDVAQRSFRCAGFPIGDVAEAFAGKLEDIASGAGGVGAAQLAADVASTLLASGNAERACEVARLFLPAAERAIWLEEHARDLERVGCLMRARGLYAATPPEVFSASAHVAQAVRCALLGENVAACVAARRAIACAPSVVERAIVQAVQCACSVGEASEQAAARARDVCAVGIEAECGDELRDIAMAVEALDAPSSGVELARAWLDATTDRALSDSALYAAALLLGRLDEADAGAQEWADVAAMVAREATARFGDAGSLSLPCALAAAAFQQLVDNGVLAMPPLDAACAVAAAARKRMLLEQRIQCEAARTAALERRLVRDKTHPDTFRCASVGSDMALRTPPRLTVNLFGGLEVFMGDRRIDPNLLMREKVRALLALLVVNQGHDLSRDRIMKLLWPDSHMERARNNFYATWSRLRTALSMPDGTCPYLIKRQYGIRLDASLLSSDVAELDRVCRALLFNRPGRGGWGHLFSQIEDSFSSDLLPGDEGCELLDDLRSDCRTRLVDALVTASGKLVEAGEVRQGLWFARAALSRDKSREDAYAAVMRAQIASLQRSAALETYFSCRKFLSNDLGIDPSAETMRLYHSIIDAQEEVA</sequence>
<evidence type="ECO:0000256" key="2">
    <source>
        <dbReference type="ARBA" id="ARBA00023125"/>
    </source>
</evidence>
<dbReference type="Gene3D" id="1.10.10.10">
    <property type="entry name" value="Winged helix-like DNA-binding domain superfamily/Winged helix DNA-binding domain"/>
    <property type="match status" value="1"/>
</dbReference>
<feature type="DNA-binding region" description="OmpR/PhoB-type" evidence="3">
    <location>
        <begin position="534"/>
        <end position="641"/>
    </location>
</feature>
<gene>
    <name evidence="5" type="ORF">ET524_01225</name>
</gene>
<dbReference type="AlphaFoldDB" id="A0A4Q2K238"/>
<dbReference type="InterPro" id="IPR011990">
    <property type="entry name" value="TPR-like_helical_dom_sf"/>
</dbReference>
<proteinExistence type="inferred from homology"/>
<dbReference type="GO" id="GO:0006355">
    <property type="term" value="P:regulation of DNA-templated transcription"/>
    <property type="evidence" value="ECO:0007669"/>
    <property type="project" value="InterPro"/>
</dbReference>
<dbReference type="Proteomes" id="UP000293345">
    <property type="component" value="Unassembled WGS sequence"/>
</dbReference>
<dbReference type="InterPro" id="IPR036388">
    <property type="entry name" value="WH-like_DNA-bd_sf"/>
</dbReference>
<evidence type="ECO:0000313" key="6">
    <source>
        <dbReference type="Proteomes" id="UP000293345"/>
    </source>
</evidence>
<dbReference type="InterPro" id="IPR051677">
    <property type="entry name" value="AfsR-DnrI-RedD_regulator"/>
</dbReference>
<accession>A0A4Q2K238</accession>
<keyword evidence="6" id="KW-1185">Reference proteome</keyword>
<dbReference type="InterPro" id="IPR016032">
    <property type="entry name" value="Sig_transdc_resp-reg_C-effctor"/>
</dbReference>
<dbReference type="SUPFAM" id="SSF46894">
    <property type="entry name" value="C-terminal effector domain of the bipartite response regulators"/>
    <property type="match status" value="1"/>
</dbReference>
<dbReference type="GO" id="GO:0000160">
    <property type="term" value="P:phosphorelay signal transduction system"/>
    <property type="evidence" value="ECO:0007669"/>
    <property type="project" value="InterPro"/>
</dbReference>
<evidence type="ECO:0000259" key="4">
    <source>
        <dbReference type="PROSITE" id="PS51755"/>
    </source>
</evidence>
<evidence type="ECO:0000256" key="1">
    <source>
        <dbReference type="ARBA" id="ARBA00005820"/>
    </source>
</evidence>
<reference evidence="5 6" key="1">
    <citation type="submission" date="2019-01" db="EMBL/GenBank/DDBJ databases">
        <title>Senegalimassilia sp. nov. KGMB04484 isolated human feces.</title>
        <authorList>
            <person name="Han K.-I."/>
            <person name="Kim J.-S."/>
            <person name="Lee K.C."/>
            <person name="Suh M.K."/>
            <person name="Eom M.K."/>
            <person name="Lee J.H."/>
            <person name="Park S.-H."/>
            <person name="Kang S.W."/>
            <person name="Park J.-E."/>
            <person name="Oh B.S."/>
            <person name="Yu S.Y."/>
            <person name="Choi S.-H."/>
            <person name="Lee D.H."/>
            <person name="Yoon H."/>
            <person name="Kim B.-Y."/>
            <person name="Lee J.H."/>
            <person name="Lee J.-S."/>
        </authorList>
    </citation>
    <scope>NUCLEOTIDE SEQUENCE [LARGE SCALE GENOMIC DNA]</scope>
    <source>
        <strain evidence="5 6">KGMB04484</strain>
    </source>
</reference>
<dbReference type="GO" id="GO:0003677">
    <property type="term" value="F:DNA binding"/>
    <property type="evidence" value="ECO:0007669"/>
    <property type="project" value="UniProtKB-UniRule"/>
</dbReference>
<dbReference type="EMBL" id="SDPW01000001">
    <property type="protein sequence ID" value="RXZ53272.1"/>
    <property type="molecule type" value="Genomic_DNA"/>
</dbReference>
<evidence type="ECO:0000256" key="3">
    <source>
        <dbReference type="PROSITE-ProRule" id="PRU01091"/>
    </source>
</evidence>
<dbReference type="Pfam" id="PF03704">
    <property type="entry name" value="BTAD"/>
    <property type="match status" value="1"/>
</dbReference>
<comment type="similarity">
    <text evidence="1">Belongs to the AfsR/DnrI/RedD regulatory family.</text>
</comment>
<keyword evidence="2 3" id="KW-0238">DNA-binding</keyword>